<feature type="transmembrane region" description="Helical" evidence="7">
    <location>
        <begin position="300"/>
        <end position="320"/>
    </location>
</feature>
<feature type="transmembrane region" description="Helical" evidence="7">
    <location>
        <begin position="64"/>
        <end position="87"/>
    </location>
</feature>
<dbReference type="GO" id="GO:0016020">
    <property type="term" value="C:membrane"/>
    <property type="evidence" value="ECO:0007669"/>
    <property type="project" value="UniProtKB-SubCell"/>
</dbReference>
<evidence type="ECO:0000313" key="8">
    <source>
        <dbReference type="EMBL" id="KAI1616054.1"/>
    </source>
</evidence>
<proteinExistence type="predicted"/>
<dbReference type="InterPro" id="IPR002293">
    <property type="entry name" value="AA/rel_permease1"/>
</dbReference>
<comment type="subcellular location">
    <subcellularLocation>
        <location evidence="1">Membrane</location>
        <topology evidence="1">Multi-pass membrane protein</topology>
    </subcellularLocation>
</comment>
<name>A0AAN6E2U4_9EURO</name>
<feature type="transmembrane region" description="Helical" evidence="7">
    <location>
        <begin position="425"/>
        <end position="450"/>
    </location>
</feature>
<evidence type="ECO:0000256" key="6">
    <source>
        <dbReference type="SAM" id="MobiDB-lite"/>
    </source>
</evidence>
<evidence type="ECO:0000256" key="1">
    <source>
        <dbReference type="ARBA" id="ARBA00004141"/>
    </source>
</evidence>
<dbReference type="AlphaFoldDB" id="A0AAN6E2U4"/>
<evidence type="ECO:0000256" key="2">
    <source>
        <dbReference type="ARBA" id="ARBA00022448"/>
    </source>
</evidence>
<organism evidence="8 9">
    <name type="scientific">Exophiala viscosa</name>
    <dbReference type="NCBI Taxonomy" id="2486360"/>
    <lineage>
        <taxon>Eukaryota</taxon>
        <taxon>Fungi</taxon>
        <taxon>Dikarya</taxon>
        <taxon>Ascomycota</taxon>
        <taxon>Pezizomycotina</taxon>
        <taxon>Eurotiomycetes</taxon>
        <taxon>Chaetothyriomycetidae</taxon>
        <taxon>Chaetothyriales</taxon>
        <taxon>Herpotrichiellaceae</taxon>
        <taxon>Exophiala</taxon>
    </lineage>
</organism>
<dbReference type="EMBL" id="MU404351">
    <property type="protein sequence ID" value="KAI1616054.1"/>
    <property type="molecule type" value="Genomic_DNA"/>
</dbReference>
<dbReference type="Pfam" id="PF13520">
    <property type="entry name" value="AA_permease_2"/>
    <property type="match status" value="1"/>
</dbReference>
<evidence type="ECO:0000256" key="3">
    <source>
        <dbReference type="ARBA" id="ARBA00022692"/>
    </source>
</evidence>
<dbReference type="PIRSF" id="PIRSF006060">
    <property type="entry name" value="AA_transporter"/>
    <property type="match status" value="1"/>
</dbReference>
<feature type="transmembrane region" description="Helical" evidence="7">
    <location>
        <begin position="149"/>
        <end position="177"/>
    </location>
</feature>
<evidence type="ECO:0000313" key="9">
    <source>
        <dbReference type="Proteomes" id="UP001203852"/>
    </source>
</evidence>
<keyword evidence="9" id="KW-1185">Reference proteome</keyword>
<keyword evidence="3 7" id="KW-0812">Transmembrane</keyword>
<comment type="caution">
    <text evidence="8">The sequence shown here is derived from an EMBL/GenBank/DDBJ whole genome shotgun (WGS) entry which is preliminary data.</text>
</comment>
<protein>
    <submittedName>
        <fullName evidence="8">Choline and nitrogen mustard permease</fullName>
    </submittedName>
</protein>
<sequence length="543" mass="59053">MASMEHATVYSAVTDNYNPGLTEKEPTDSGIKPVGPVSEEGSNGPMEVKIGESHHVDVKLKQKFSIWSTLGVSYSATSAPIAIGTYLSVVVGVGGSPVFFFGFILCSIFAMMICLVLAEMSAVYPHSSGQIFWTAELAPKKYARGLSYVVGWLASAGWFCWTAACCLITSQLIWALVAICHSSFVILPWHYWIIYLLCALFALAINWPFFKIYPAFLKMLVVFINVGTIIVMVALLVRAHPKQSAKYVFVDIVNYTGWDSNGVVFCLGLLPGLTAVTAFDSAAHLSEEMPRPDRQVPQVMIGNAVLSAISGLVMILVYMFCVTNTENLLTPVGGEPIAQLLLDSLDSMGLTIVTMLIFILVLLFACATLMTAFSRVWWSFARDGGVPFSKNQGTVSSRSRLPVNSLLFGTVGVALIGLIELGSAIALNAILGAGTAFLFLSYGVTILAALMGGRRQLQKPHYINLGRPAGLVLSVLSVIWVAFITVWLCMPYYMPVDGDYMNYTSPVFAATAMIAGLNWVFHSRKKYTTPERVMDHGVLLTSE</sequence>
<reference evidence="8" key="1">
    <citation type="journal article" date="2022" name="bioRxiv">
        <title>Deciphering the potential niche of two novel black yeast fungi from a biological soil crust based on their genomes, phenotypes, and melanin regulation.</title>
        <authorList>
            <consortium name="DOE Joint Genome Institute"/>
            <person name="Carr E.C."/>
            <person name="Barton Q."/>
            <person name="Grambo S."/>
            <person name="Sullivan M."/>
            <person name="Renfro C.M."/>
            <person name="Kuo A."/>
            <person name="Pangilinan J."/>
            <person name="Lipzen A."/>
            <person name="Keymanesh K."/>
            <person name="Savage E."/>
            <person name="Barry K."/>
            <person name="Grigoriev I.V."/>
            <person name="Riekhof W.R."/>
            <person name="Harris S.S."/>
        </authorList>
    </citation>
    <scope>NUCLEOTIDE SEQUENCE</scope>
    <source>
        <strain evidence="8">JF 03-4F</strain>
    </source>
</reference>
<dbReference type="Proteomes" id="UP001203852">
    <property type="component" value="Unassembled WGS sequence"/>
</dbReference>
<feature type="transmembrane region" description="Helical" evidence="7">
    <location>
        <begin position="99"/>
        <end position="118"/>
    </location>
</feature>
<evidence type="ECO:0000256" key="7">
    <source>
        <dbReference type="SAM" id="Phobius"/>
    </source>
</evidence>
<keyword evidence="5 7" id="KW-0472">Membrane</keyword>
<feature type="transmembrane region" description="Helical" evidence="7">
    <location>
        <begin position="401"/>
        <end position="419"/>
    </location>
</feature>
<feature type="region of interest" description="Disordered" evidence="6">
    <location>
        <begin position="17"/>
        <end position="46"/>
    </location>
</feature>
<dbReference type="Gene3D" id="1.20.1740.10">
    <property type="entry name" value="Amino acid/polyamine transporter I"/>
    <property type="match status" value="1"/>
</dbReference>
<feature type="transmembrane region" description="Helical" evidence="7">
    <location>
        <begin position="189"/>
        <end position="207"/>
    </location>
</feature>
<feature type="transmembrane region" description="Helical" evidence="7">
    <location>
        <begin position="471"/>
        <end position="494"/>
    </location>
</feature>
<accession>A0AAN6E2U4</accession>
<keyword evidence="4 7" id="KW-1133">Transmembrane helix</keyword>
<evidence type="ECO:0000256" key="5">
    <source>
        <dbReference type="ARBA" id="ARBA00023136"/>
    </source>
</evidence>
<evidence type="ECO:0000256" key="4">
    <source>
        <dbReference type="ARBA" id="ARBA00022989"/>
    </source>
</evidence>
<feature type="transmembrane region" description="Helical" evidence="7">
    <location>
        <begin position="219"/>
        <end position="240"/>
    </location>
</feature>
<keyword evidence="2" id="KW-0813">Transport</keyword>
<gene>
    <name evidence="8" type="ORF">EDD36DRAFT_471532</name>
</gene>
<dbReference type="PANTHER" id="PTHR45649">
    <property type="entry name" value="AMINO-ACID PERMEASE BAT1"/>
    <property type="match status" value="1"/>
</dbReference>
<feature type="transmembrane region" description="Helical" evidence="7">
    <location>
        <begin position="500"/>
        <end position="521"/>
    </location>
</feature>
<feature type="transmembrane region" description="Helical" evidence="7">
    <location>
        <begin position="350"/>
        <end position="380"/>
    </location>
</feature>
<feature type="transmembrane region" description="Helical" evidence="7">
    <location>
        <begin position="260"/>
        <end position="279"/>
    </location>
</feature>
<dbReference type="GO" id="GO:0022857">
    <property type="term" value="F:transmembrane transporter activity"/>
    <property type="evidence" value="ECO:0007669"/>
    <property type="project" value="InterPro"/>
</dbReference>
<dbReference type="PANTHER" id="PTHR45649:SF16">
    <property type="entry name" value="7-KETO 8-AMINOPELARGONIC ACID TRANSPORTER"/>
    <property type="match status" value="1"/>
</dbReference>